<protein>
    <submittedName>
        <fullName evidence="3">Uncharacterized protein</fullName>
    </submittedName>
</protein>
<reference evidence="4" key="1">
    <citation type="submission" date="2018-02" db="EMBL/GenBank/DDBJ databases">
        <authorList>
            <person name="Clavel T."/>
            <person name="Strowig T."/>
        </authorList>
    </citation>
    <scope>NUCLEOTIDE SEQUENCE [LARGE SCALE GENOMIC DNA]</scope>
    <source>
        <strain evidence="4">DSM 103720</strain>
    </source>
</reference>
<dbReference type="Proteomes" id="UP000244905">
    <property type="component" value="Unassembled WGS sequence"/>
</dbReference>
<feature type="chain" id="PRO_5016086119" evidence="2">
    <location>
        <begin position="20"/>
        <end position="193"/>
    </location>
</feature>
<dbReference type="PROSITE" id="PS51257">
    <property type="entry name" value="PROKAR_LIPOPROTEIN"/>
    <property type="match status" value="1"/>
</dbReference>
<name>A0A2V1IJP3_9BACT</name>
<evidence type="ECO:0000256" key="1">
    <source>
        <dbReference type="SAM" id="MobiDB-lite"/>
    </source>
</evidence>
<feature type="signal peptide" evidence="2">
    <location>
        <begin position="1"/>
        <end position="19"/>
    </location>
</feature>
<keyword evidence="2" id="KW-0732">Signal</keyword>
<dbReference type="AlphaFoldDB" id="A0A2V1IJP3"/>
<gene>
    <name evidence="3" type="ORF">C5O23_08385</name>
</gene>
<comment type="caution">
    <text evidence="3">The sequence shown here is derived from an EMBL/GenBank/DDBJ whole genome shotgun (WGS) entry which is preliminary data.</text>
</comment>
<evidence type="ECO:0000313" key="4">
    <source>
        <dbReference type="Proteomes" id="UP000244905"/>
    </source>
</evidence>
<sequence length="193" mass="20760">MRKLIVLLAVIASSAIIVTSCGGKKTAEIPAATAETVEGQKSQLAEALSTGNLRQASAMADSMSLFVDDFTPEQTVQVLSAFVKVYSDAQSKRESRRALETVRKYVDVYDIALSVNPKDTRAAFEKARRTASGLDFDSIARAFREKLSNYDAMQDGSLTAQSSEPADTAKAQADTVSATAPVKEIPLEHRPAE</sequence>
<accession>A0A2V1IJP3</accession>
<proteinExistence type="predicted"/>
<evidence type="ECO:0000313" key="3">
    <source>
        <dbReference type="EMBL" id="PWB01949.1"/>
    </source>
</evidence>
<feature type="compositionally biased region" description="Polar residues" evidence="1">
    <location>
        <begin position="156"/>
        <end position="165"/>
    </location>
</feature>
<feature type="region of interest" description="Disordered" evidence="1">
    <location>
        <begin position="155"/>
        <end position="193"/>
    </location>
</feature>
<dbReference type="EMBL" id="PUEC01000017">
    <property type="protein sequence ID" value="PWB01949.1"/>
    <property type="molecule type" value="Genomic_DNA"/>
</dbReference>
<keyword evidence="4" id="KW-1185">Reference proteome</keyword>
<dbReference type="RefSeq" id="WP_107032500.1">
    <property type="nucleotide sequence ID" value="NZ_CAPEJN010000036.1"/>
</dbReference>
<organism evidence="3 4">
    <name type="scientific">Duncaniella muris</name>
    <dbReference type="NCBI Taxonomy" id="2094150"/>
    <lineage>
        <taxon>Bacteria</taxon>
        <taxon>Pseudomonadati</taxon>
        <taxon>Bacteroidota</taxon>
        <taxon>Bacteroidia</taxon>
        <taxon>Bacteroidales</taxon>
        <taxon>Muribaculaceae</taxon>
        <taxon>Duncaniella</taxon>
    </lineage>
</organism>
<evidence type="ECO:0000256" key="2">
    <source>
        <dbReference type="SAM" id="SignalP"/>
    </source>
</evidence>
<dbReference type="GeneID" id="82526362"/>